<dbReference type="EMBL" id="JANSUY010000002">
    <property type="protein sequence ID" value="MCR9014464.1"/>
    <property type="molecule type" value="Genomic_DNA"/>
</dbReference>
<protein>
    <submittedName>
        <fullName evidence="1">Glycosyltransferase family 2 protein</fullName>
    </submittedName>
</protein>
<evidence type="ECO:0000313" key="2">
    <source>
        <dbReference type="Proteomes" id="UP001142175"/>
    </source>
</evidence>
<dbReference type="Proteomes" id="UP001142175">
    <property type="component" value="Unassembled WGS sequence"/>
</dbReference>
<accession>A0A9X2SY13</accession>
<sequence length="286" mass="33004">MPQTPTAKNIKKVAVITMARNDDFFLTRWINYYGRELGKENLYIYLDGEDQPIPKNADGVNVFHEKRVVEHVVSAEKRRLGFLSDVAKSLFKRYDIVIGVDADEFLLVDPNYGKTLVEYLSEIEINPSVSGLGIDVGQVLGKEKDLDMDLLFLDQREYALISSRYTKPSVIAKPVNWGSGFHRVKGHNFRIDPNLYLFHFGSVDYKMIQDRFLDKDRMATGREGHIKKRAKTIDIITNSKAKEDEKWLARARTFQTLFRPIYALNKPSMAKWKLVVKIPERFKGIV</sequence>
<dbReference type="RefSeq" id="WP_258422343.1">
    <property type="nucleotide sequence ID" value="NZ_JANSUY010000002.1"/>
</dbReference>
<dbReference type="Pfam" id="PF13704">
    <property type="entry name" value="Glyco_tranf_2_4"/>
    <property type="match status" value="1"/>
</dbReference>
<proteinExistence type="predicted"/>
<comment type="caution">
    <text evidence="1">The sequence shown here is derived from an EMBL/GenBank/DDBJ whole genome shotgun (WGS) entry which is preliminary data.</text>
</comment>
<reference evidence="1" key="1">
    <citation type="submission" date="2022-08" db="EMBL/GenBank/DDBJ databases">
        <authorList>
            <person name="Zhang D."/>
        </authorList>
    </citation>
    <scope>NUCLEOTIDE SEQUENCE</scope>
    <source>
        <strain evidence="1">XJ19-11</strain>
    </source>
</reference>
<gene>
    <name evidence="1" type="ORF">NU887_05415</name>
</gene>
<keyword evidence="2" id="KW-1185">Reference proteome</keyword>
<evidence type="ECO:0000313" key="1">
    <source>
        <dbReference type="EMBL" id="MCR9014464.1"/>
    </source>
</evidence>
<name>A0A9X2SY13_9BACT</name>
<dbReference type="AlphaFoldDB" id="A0A9X2SY13"/>
<organism evidence="1 2">
    <name type="scientific">Aquiflexum gelatinilyticum</name>
    <dbReference type="NCBI Taxonomy" id="2961943"/>
    <lineage>
        <taxon>Bacteria</taxon>
        <taxon>Pseudomonadati</taxon>
        <taxon>Bacteroidota</taxon>
        <taxon>Cytophagia</taxon>
        <taxon>Cytophagales</taxon>
        <taxon>Cyclobacteriaceae</taxon>
        <taxon>Aquiflexum</taxon>
    </lineage>
</organism>